<evidence type="ECO:0000259" key="2">
    <source>
        <dbReference type="Pfam" id="PF13946"/>
    </source>
</evidence>
<dbReference type="RefSeq" id="WP_074890329.1">
    <property type="nucleotide sequence ID" value="NZ_FOXO01000024.1"/>
</dbReference>
<dbReference type="EMBL" id="FOXO01000024">
    <property type="protein sequence ID" value="SFQ22128.1"/>
    <property type="molecule type" value="Genomic_DNA"/>
</dbReference>
<keyword evidence="4" id="KW-1185">Reference proteome</keyword>
<organism evidence="3 4">
    <name type="scientific">Butyrivibrio proteoclasticus</name>
    <dbReference type="NCBI Taxonomy" id="43305"/>
    <lineage>
        <taxon>Bacteria</taxon>
        <taxon>Bacillati</taxon>
        <taxon>Bacillota</taxon>
        <taxon>Clostridia</taxon>
        <taxon>Lachnospirales</taxon>
        <taxon>Lachnospiraceae</taxon>
        <taxon>Butyrivibrio</taxon>
    </lineage>
</organism>
<feature type="domain" description="DUF4214" evidence="2">
    <location>
        <begin position="201"/>
        <end position="266"/>
    </location>
</feature>
<gene>
    <name evidence="3" type="ORF">SAMN04487928_12454</name>
</gene>
<dbReference type="InterPro" id="IPR025282">
    <property type="entry name" value="DUF4214"/>
</dbReference>
<reference evidence="4" key="1">
    <citation type="submission" date="2016-10" db="EMBL/GenBank/DDBJ databases">
        <authorList>
            <person name="Varghese N."/>
            <person name="Submissions S."/>
        </authorList>
    </citation>
    <scope>NUCLEOTIDE SEQUENCE [LARGE SCALE GENOMIC DNA]</scope>
    <source>
        <strain evidence="4">P18</strain>
    </source>
</reference>
<keyword evidence="1" id="KW-0732">Signal</keyword>
<name>A0A1I5WRI6_9FIRM</name>
<dbReference type="Proteomes" id="UP000182624">
    <property type="component" value="Unassembled WGS sequence"/>
</dbReference>
<feature type="domain" description="DUF4214" evidence="2">
    <location>
        <begin position="79"/>
        <end position="139"/>
    </location>
</feature>
<sequence length="653" mass="72452">MRRKIFVSFVMAFAISIISLLCFSTTVRAADQDIEGFVTRMYRVVLGREAEEAGLQDWSERLRSGNSCAADIVLGFFFSPEYEAKAKSNGEIITDFYSAMLDRTPDSDGYNDWVKHLDVGMTKTSIAYGFVGSQEFGNLCASYGINPGTVTLTSKRDINYERTYFVYRLYQNCLGRAPEEAGLESWCDNLDNGGTGSNIAYGFIFSEEYRNKNATDAEYVDMLYRTMLGREADESGRASWISQLEEGYSREHILNGFLFSQEFGAQCERAGINIGESIEEPAKNGTDKNEFEYKGYLYANGIATWYYYVVKNNGSSTVTLNGEAVATDVSGSQVGTSTASIDVLGPGETSLMEFYFSDSAEVDKVDVSVSSSTDVQYQPIISNLAVKASQNPNNLTLAITNNSSVNAQNVMSYALFMDSDGKVVDYSFCSYEDCNEQFRPGATLAEQMTSTQPFDHVEYFLTGRSDGTTSDSSPKVNADSFNVKEYWYEPDDYTECYLLVKNNSSKTVGININVTAYDASGKMIGAGDAIVDIIGSGEETMTQVFFDTVTGIDHLGYTMSFKTQYSPVLNKLSITEKQTSEGVEVSVTNNTTKNVKFLQAYALFFDSNDNLIYENSTYFIDEDGQFKAGDTLTQEIASLKEFTSVKCFYAIRK</sequence>
<dbReference type="InterPro" id="IPR038255">
    <property type="entry name" value="PBS_linker_sf"/>
</dbReference>
<evidence type="ECO:0000313" key="4">
    <source>
        <dbReference type="Proteomes" id="UP000182624"/>
    </source>
</evidence>
<dbReference type="Gene3D" id="1.10.3130.20">
    <property type="entry name" value="Phycobilisome linker domain"/>
    <property type="match status" value="2"/>
</dbReference>
<proteinExistence type="predicted"/>
<feature type="signal peptide" evidence="1">
    <location>
        <begin position="1"/>
        <end position="29"/>
    </location>
</feature>
<dbReference type="Pfam" id="PF13946">
    <property type="entry name" value="DUF4214"/>
    <property type="match status" value="2"/>
</dbReference>
<evidence type="ECO:0000256" key="1">
    <source>
        <dbReference type="SAM" id="SignalP"/>
    </source>
</evidence>
<dbReference type="AlphaFoldDB" id="A0A1I5WRI6"/>
<feature type="chain" id="PRO_5010368127" description="DUF4214 domain-containing protein" evidence="1">
    <location>
        <begin position="30"/>
        <end position="653"/>
    </location>
</feature>
<accession>A0A1I5WRI6</accession>
<evidence type="ECO:0000313" key="3">
    <source>
        <dbReference type="EMBL" id="SFQ22128.1"/>
    </source>
</evidence>
<dbReference type="OrthoDB" id="177750at2"/>
<protein>
    <recommendedName>
        <fullName evidence="2">DUF4214 domain-containing protein</fullName>
    </recommendedName>
</protein>